<dbReference type="NCBIfam" id="TIGR01783">
    <property type="entry name" value="TonB-siderophor"/>
    <property type="match status" value="1"/>
</dbReference>
<evidence type="ECO:0000259" key="18">
    <source>
        <dbReference type="Pfam" id="PF00593"/>
    </source>
</evidence>
<proteinExistence type="inferred from homology"/>
<evidence type="ECO:0000256" key="1">
    <source>
        <dbReference type="ARBA" id="ARBA00004571"/>
    </source>
</evidence>
<dbReference type="InterPro" id="IPR012910">
    <property type="entry name" value="Plug_dom"/>
</dbReference>
<dbReference type="GO" id="GO:0015891">
    <property type="term" value="P:siderophore transport"/>
    <property type="evidence" value="ECO:0007669"/>
    <property type="project" value="InterPro"/>
</dbReference>
<dbReference type="PROSITE" id="PS52016">
    <property type="entry name" value="TONB_DEPENDENT_REC_3"/>
    <property type="match status" value="1"/>
</dbReference>
<dbReference type="InterPro" id="IPR039426">
    <property type="entry name" value="TonB-dep_rcpt-like"/>
</dbReference>
<dbReference type="InterPro" id="IPR010917">
    <property type="entry name" value="TonB_rcpt_CS"/>
</dbReference>
<keyword evidence="10 16" id="KW-0798">TonB box</keyword>
<evidence type="ECO:0000256" key="17">
    <source>
        <dbReference type="SAM" id="SignalP"/>
    </source>
</evidence>
<evidence type="ECO:0000256" key="16">
    <source>
        <dbReference type="RuleBase" id="RU003357"/>
    </source>
</evidence>
<dbReference type="EMBL" id="WTYK01000008">
    <property type="protein sequence ID" value="MXP42571.1"/>
    <property type="molecule type" value="Genomic_DNA"/>
</dbReference>
<evidence type="ECO:0000256" key="6">
    <source>
        <dbReference type="ARBA" id="ARBA00022692"/>
    </source>
</evidence>
<evidence type="ECO:0000256" key="3">
    <source>
        <dbReference type="ARBA" id="ARBA00022448"/>
    </source>
</evidence>
<dbReference type="GO" id="GO:0038023">
    <property type="term" value="F:signaling receptor activity"/>
    <property type="evidence" value="ECO:0007669"/>
    <property type="project" value="InterPro"/>
</dbReference>
<evidence type="ECO:0000256" key="2">
    <source>
        <dbReference type="ARBA" id="ARBA00009810"/>
    </source>
</evidence>
<dbReference type="PROSITE" id="PS01156">
    <property type="entry name" value="TONB_DEPENDENT_REC_2"/>
    <property type="match status" value="1"/>
</dbReference>
<evidence type="ECO:0000256" key="15">
    <source>
        <dbReference type="PROSITE-ProRule" id="PRU10144"/>
    </source>
</evidence>
<dbReference type="PANTHER" id="PTHR32552:SF82">
    <property type="entry name" value="FCUA PROTEIN"/>
    <property type="match status" value="1"/>
</dbReference>
<evidence type="ECO:0000313" key="21">
    <source>
        <dbReference type="Proteomes" id="UP000469159"/>
    </source>
</evidence>
<comment type="subcellular location">
    <subcellularLocation>
        <location evidence="1 14">Cell outer membrane</location>
        <topology evidence="1 14">Multi-pass membrane protein</topology>
    </subcellularLocation>
</comment>
<comment type="similarity">
    <text evidence="2 14 16">Belongs to the TonB-dependent receptor family.</text>
</comment>
<dbReference type="Proteomes" id="UP000469159">
    <property type="component" value="Unassembled WGS sequence"/>
</dbReference>
<dbReference type="InterPro" id="IPR037066">
    <property type="entry name" value="Plug_dom_sf"/>
</dbReference>
<keyword evidence="7 17" id="KW-0732">Signal</keyword>
<evidence type="ECO:0000256" key="5">
    <source>
        <dbReference type="ARBA" id="ARBA00022496"/>
    </source>
</evidence>
<gene>
    <name evidence="20" type="ORF">GRI75_13075</name>
</gene>
<keyword evidence="5" id="KW-0410">Iron transport</keyword>
<feature type="domain" description="TonB-dependent receptor-like beta-barrel" evidence="18">
    <location>
        <begin position="250"/>
        <end position="671"/>
    </location>
</feature>
<dbReference type="InterPro" id="IPR000531">
    <property type="entry name" value="Beta-barrel_TonB"/>
</dbReference>
<feature type="short sequence motif" description="TonB C-terminal box" evidence="15">
    <location>
        <begin position="687"/>
        <end position="704"/>
    </location>
</feature>
<dbReference type="InterPro" id="IPR010105">
    <property type="entry name" value="TonB_sidphr_rcpt"/>
</dbReference>
<evidence type="ECO:0000256" key="4">
    <source>
        <dbReference type="ARBA" id="ARBA00022452"/>
    </source>
</evidence>
<keyword evidence="6 14" id="KW-0812">Transmembrane</keyword>
<keyword evidence="4 14" id="KW-1134">Transmembrane beta strand</keyword>
<feature type="domain" description="TonB-dependent receptor plug" evidence="19">
    <location>
        <begin position="57"/>
        <end position="154"/>
    </location>
</feature>
<dbReference type="SUPFAM" id="SSF56935">
    <property type="entry name" value="Porins"/>
    <property type="match status" value="1"/>
</dbReference>
<protein>
    <submittedName>
        <fullName evidence="20">TonB-dependent siderophore receptor</fullName>
    </submittedName>
</protein>
<evidence type="ECO:0000256" key="7">
    <source>
        <dbReference type="ARBA" id="ARBA00022729"/>
    </source>
</evidence>
<evidence type="ECO:0000256" key="10">
    <source>
        <dbReference type="ARBA" id="ARBA00023077"/>
    </source>
</evidence>
<dbReference type="GO" id="GO:0015344">
    <property type="term" value="F:siderophore uptake transmembrane transporter activity"/>
    <property type="evidence" value="ECO:0007669"/>
    <property type="project" value="TreeGrafter"/>
</dbReference>
<name>A0A6I4UUV8_9SPHN</name>
<evidence type="ECO:0000256" key="12">
    <source>
        <dbReference type="ARBA" id="ARBA00023170"/>
    </source>
</evidence>
<accession>A0A6I4UUV8</accession>
<evidence type="ECO:0000256" key="14">
    <source>
        <dbReference type="PROSITE-ProRule" id="PRU01360"/>
    </source>
</evidence>
<dbReference type="RefSeq" id="WP_160747424.1">
    <property type="nucleotide sequence ID" value="NZ_WTYK01000008.1"/>
</dbReference>
<evidence type="ECO:0000256" key="9">
    <source>
        <dbReference type="ARBA" id="ARBA00023065"/>
    </source>
</evidence>
<evidence type="ECO:0000259" key="19">
    <source>
        <dbReference type="Pfam" id="PF07715"/>
    </source>
</evidence>
<keyword evidence="13 14" id="KW-0998">Cell outer membrane</keyword>
<keyword evidence="3 14" id="KW-0813">Transport</keyword>
<keyword evidence="11 14" id="KW-0472">Membrane</keyword>
<evidence type="ECO:0000313" key="20">
    <source>
        <dbReference type="EMBL" id="MXP42571.1"/>
    </source>
</evidence>
<dbReference type="InterPro" id="IPR036942">
    <property type="entry name" value="Beta-barrel_TonB_sf"/>
</dbReference>
<dbReference type="GO" id="GO:0009279">
    <property type="term" value="C:cell outer membrane"/>
    <property type="evidence" value="ECO:0007669"/>
    <property type="project" value="UniProtKB-SubCell"/>
</dbReference>
<dbReference type="Pfam" id="PF00593">
    <property type="entry name" value="TonB_dep_Rec_b-barrel"/>
    <property type="match status" value="1"/>
</dbReference>
<feature type="signal peptide" evidence="17">
    <location>
        <begin position="1"/>
        <end position="23"/>
    </location>
</feature>
<sequence length="704" mass="75017">MMPISLRLPVFAIAAVLAAQAYAQDTDANEIVVTAQAENASVIENGGSAGVLGDKPAEDLPFAVRSYGESLILNQQPQTLGEVLENDPTVRTTYGFGNASEQFVIRGFTLFGEDIGLNGLYGITPRQLVAPELFESVQVLNGASAFLNGAAPGGSGLGGSVNLMLKRAGRDPLTRATLGFTESAHYGASFDVARRFGAGGEWGVRINGAWRDGEVAIEDEDRRTRVLGAAFDYDGGPLRAALDLAWQDVRVDNLRPKVTIASAAVPAVPEADANYAQDFTYTELRDYFGTLALEYDLAPGTMVYARAGARDGHEDGTYSGITVTDAVTGAATGNALVVPRTDNNEAMEAGLRARFGTAVTHEINLGGNMSWQVNRNAFDFRYGPDFAGFATNLYDPVQVPLPSSTLVGGDLADPFPIARSRLQSLFASDTLGLLDERVLLTLGARFQAMRVKSYNYYNGGALDATYDEDALTPVVGLVVKPMPRLSLYANRIEALQQGPTAPIDPAIGNPGETLAPRKSVQYEIGGKLGFGRMFAGLALYRIERPGEGLLPSGDFGYLGDQRHQGVELTLNGELVPGLRLISGLAVSDAELPSGNEVPGVPRLAANADVEWDLPFAPGVTLTGRAVHTGEQWVDSANTLQISDWTRFDLGARYVFAAGSTPVTLRLTVDNVANERYWASAFDVFSAALLQGQPRTVKASVSADF</sequence>
<keyword evidence="12 20" id="KW-0675">Receptor</keyword>
<feature type="chain" id="PRO_5026195166" evidence="17">
    <location>
        <begin position="24"/>
        <end position="704"/>
    </location>
</feature>
<evidence type="ECO:0000256" key="8">
    <source>
        <dbReference type="ARBA" id="ARBA00023004"/>
    </source>
</evidence>
<dbReference type="Gene3D" id="2.40.170.20">
    <property type="entry name" value="TonB-dependent receptor, beta-barrel domain"/>
    <property type="match status" value="1"/>
</dbReference>
<dbReference type="Pfam" id="PF07715">
    <property type="entry name" value="Plug"/>
    <property type="match status" value="1"/>
</dbReference>
<comment type="caution">
    <text evidence="20">The sequence shown here is derived from an EMBL/GenBank/DDBJ whole genome shotgun (WGS) entry which is preliminary data.</text>
</comment>
<reference evidence="20 21" key="1">
    <citation type="submission" date="2019-12" db="EMBL/GenBank/DDBJ databases">
        <title>Genomic-based taxomic classification of the family Erythrobacteraceae.</title>
        <authorList>
            <person name="Xu L."/>
        </authorList>
    </citation>
    <scope>NUCLEOTIDE SEQUENCE [LARGE SCALE GENOMIC DNA]</scope>
    <source>
        <strain evidence="20 21">MCCC 1K02066</strain>
    </source>
</reference>
<dbReference type="Gene3D" id="2.170.130.10">
    <property type="entry name" value="TonB-dependent receptor, plug domain"/>
    <property type="match status" value="1"/>
</dbReference>
<keyword evidence="9" id="KW-0406">Ion transport</keyword>
<dbReference type="OrthoDB" id="9760333at2"/>
<organism evidence="20 21">
    <name type="scientific">Croceibacterium soli</name>
    <dbReference type="NCBI Taxonomy" id="1739690"/>
    <lineage>
        <taxon>Bacteria</taxon>
        <taxon>Pseudomonadati</taxon>
        <taxon>Pseudomonadota</taxon>
        <taxon>Alphaproteobacteria</taxon>
        <taxon>Sphingomonadales</taxon>
        <taxon>Erythrobacteraceae</taxon>
        <taxon>Croceibacterium</taxon>
    </lineage>
</organism>
<keyword evidence="8" id="KW-0408">Iron</keyword>
<dbReference type="PANTHER" id="PTHR32552">
    <property type="entry name" value="FERRICHROME IRON RECEPTOR-RELATED"/>
    <property type="match status" value="1"/>
</dbReference>
<dbReference type="CDD" id="cd01347">
    <property type="entry name" value="ligand_gated_channel"/>
    <property type="match status" value="1"/>
</dbReference>
<evidence type="ECO:0000256" key="11">
    <source>
        <dbReference type="ARBA" id="ARBA00023136"/>
    </source>
</evidence>
<evidence type="ECO:0000256" key="13">
    <source>
        <dbReference type="ARBA" id="ARBA00023237"/>
    </source>
</evidence>
<keyword evidence="21" id="KW-1185">Reference proteome</keyword>
<dbReference type="AlphaFoldDB" id="A0A6I4UUV8"/>